<evidence type="ECO:0000256" key="3">
    <source>
        <dbReference type="ARBA" id="ARBA00022722"/>
    </source>
</evidence>
<comment type="cofactor">
    <cofactor evidence="8">
        <name>Zn(2+)</name>
        <dbReference type="ChEBI" id="CHEBI:29105"/>
    </cofactor>
    <text evidence="8">Binds 1 zinc ion.</text>
</comment>
<gene>
    <name evidence="8" type="primary">ybeY</name>
    <name evidence="9" type="ORF">CRV09_00145</name>
</gene>
<dbReference type="GO" id="GO:0005737">
    <property type="term" value="C:cytoplasm"/>
    <property type="evidence" value="ECO:0007669"/>
    <property type="project" value="UniProtKB-SubCell"/>
</dbReference>
<sequence>MREIIVDLQIACREVNNIPNILNFKNWIEKILIYFHKKSEITIRLVDEEESRNLNLRYRGKNKSTNILSFPFEQPTNIKLSLLGDLVICFPLIEREAIEQGKNIELHLVHMLVHGVLHLLGYTHNTENETNLMECLEIKIMSILDYPNPYK</sequence>
<evidence type="ECO:0000256" key="7">
    <source>
        <dbReference type="ARBA" id="ARBA00022833"/>
    </source>
</evidence>
<proteinExistence type="inferred from homology"/>
<dbReference type="InterPro" id="IPR023091">
    <property type="entry name" value="MetalPrtase_cat_dom_sf_prd"/>
</dbReference>
<dbReference type="Gene3D" id="3.40.390.30">
    <property type="entry name" value="Metalloproteases ('zincins'), catalytic domain"/>
    <property type="match status" value="1"/>
</dbReference>
<keyword evidence="7 8" id="KW-0862">Zinc</keyword>
<dbReference type="OrthoDB" id="9807740at2"/>
<reference evidence="9 10" key="1">
    <citation type="journal article" date="2018" name="Genome Biol. Evol.">
        <title>Cladogenesis and Genomic Streamlining in Extracellular Endosymbionts of Tropical Stink Bugs.</title>
        <authorList>
            <person name="Otero-Bravo A."/>
            <person name="Goffredi S."/>
            <person name="Sabree Z.L."/>
        </authorList>
    </citation>
    <scope>NUCLEOTIDE SEQUENCE [LARGE SCALE GENOMIC DNA]</scope>
    <source>
        <strain evidence="9 10">SoEO</strain>
    </source>
</reference>
<protein>
    <recommendedName>
        <fullName evidence="8">Endoribonuclease YbeY</fullName>
        <ecNumber evidence="8">3.1.-.-</ecNumber>
    </recommendedName>
</protein>
<keyword evidence="5 8" id="KW-0255">Endonuclease</keyword>
<comment type="caution">
    <text evidence="9">The sequence shown here is derived from an EMBL/GenBank/DDBJ whole genome shotgun (WGS) entry which is preliminary data.</text>
</comment>
<dbReference type="AlphaFoldDB" id="A0A2P5T2E4"/>
<accession>A0A2P5T2E4</accession>
<evidence type="ECO:0000256" key="4">
    <source>
        <dbReference type="ARBA" id="ARBA00022723"/>
    </source>
</evidence>
<keyword evidence="8" id="KW-0963">Cytoplasm</keyword>
<dbReference type="GO" id="GO:0004521">
    <property type="term" value="F:RNA endonuclease activity"/>
    <property type="evidence" value="ECO:0007669"/>
    <property type="project" value="UniProtKB-UniRule"/>
</dbReference>
<comment type="function">
    <text evidence="8">Single strand-specific metallo-endoribonuclease involved in late-stage 70S ribosome quality control and in maturation of the 3' terminus of the 16S rRNA.</text>
</comment>
<evidence type="ECO:0000256" key="8">
    <source>
        <dbReference type="HAMAP-Rule" id="MF_00009"/>
    </source>
</evidence>
<keyword evidence="6 8" id="KW-0378">Hydrolase</keyword>
<comment type="subcellular location">
    <subcellularLocation>
        <location evidence="8">Cytoplasm</location>
    </subcellularLocation>
</comment>
<dbReference type="EC" id="3.1.-.-" evidence="8"/>
<dbReference type="Pfam" id="PF02130">
    <property type="entry name" value="YbeY"/>
    <property type="match status" value="1"/>
</dbReference>
<dbReference type="InterPro" id="IPR002036">
    <property type="entry name" value="YbeY"/>
</dbReference>
<dbReference type="GO" id="GO:0008270">
    <property type="term" value="F:zinc ion binding"/>
    <property type="evidence" value="ECO:0007669"/>
    <property type="project" value="UniProtKB-UniRule"/>
</dbReference>
<dbReference type="Proteomes" id="UP000295937">
    <property type="component" value="Unassembled WGS sequence"/>
</dbReference>
<dbReference type="NCBIfam" id="TIGR00043">
    <property type="entry name" value="rRNA maturation RNase YbeY"/>
    <property type="match status" value="1"/>
</dbReference>
<feature type="binding site" evidence="8">
    <location>
        <position position="118"/>
    </location>
    <ligand>
        <name>Zn(2+)</name>
        <dbReference type="ChEBI" id="CHEBI:29105"/>
        <note>catalytic</note>
    </ligand>
</feature>
<dbReference type="InterPro" id="IPR020549">
    <property type="entry name" value="YbeY_CS"/>
</dbReference>
<dbReference type="GO" id="GO:0004222">
    <property type="term" value="F:metalloendopeptidase activity"/>
    <property type="evidence" value="ECO:0007669"/>
    <property type="project" value="InterPro"/>
</dbReference>
<feature type="binding site" evidence="8">
    <location>
        <position position="114"/>
    </location>
    <ligand>
        <name>Zn(2+)</name>
        <dbReference type="ChEBI" id="CHEBI:29105"/>
        <note>catalytic</note>
    </ligand>
</feature>
<dbReference type="PANTHER" id="PTHR46986">
    <property type="entry name" value="ENDORIBONUCLEASE YBEY, CHLOROPLASTIC"/>
    <property type="match status" value="1"/>
</dbReference>
<dbReference type="GO" id="GO:0006364">
    <property type="term" value="P:rRNA processing"/>
    <property type="evidence" value="ECO:0007669"/>
    <property type="project" value="UniProtKB-UniRule"/>
</dbReference>
<name>A0A2P5T2E4_9GAMM</name>
<feature type="binding site" evidence="8">
    <location>
        <position position="124"/>
    </location>
    <ligand>
        <name>Zn(2+)</name>
        <dbReference type="ChEBI" id="CHEBI:29105"/>
        <note>catalytic</note>
    </ligand>
</feature>
<organism evidence="9 10">
    <name type="scientific">Candidatus Pantoea edessiphila</name>
    <dbReference type="NCBI Taxonomy" id="2044610"/>
    <lineage>
        <taxon>Bacteria</taxon>
        <taxon>Pseudomonadati</taxon>
        <taxon>Pseudomonadota</taxon>
        <taxon>Gammaproteobacteria</taxon>
        <taxon>Enterobacterales</taxon>
        <taxon>Erwiniaceae</taxon>
        <taxon>Pantoea</taxon>
    </lineage>
</organism>
<evidence type="ECO:0000313" key="9">
    <source>
        <dbReference type="EMBL" id="PPI88720.1"/>
    </source>
</evidence>
<dbReference type="PANTHER" id="PTHR46986:SF1">
    <property type="entry name" value="ENDORIBONUCLEASE YBEY, CHLOROPLASTIC"/>
    <property type="match status" value="1"/>
</dbReference>
<dbReference type="PROSITE" id="PS01306">
    <property type="entry name" value="UPF0054"/>
    <property type="match status" value="1"/>
</dbReference>
<keyword evidence="2 8" id="KW-0690">Ribosome biogenesis</keyword>
<dbReference type="RefSeq" id="WP_136132147.1">
    <property type="nucleotide sequence ID" value="NZ_PDKR01000001.1"/>
</dbReference>
<keyword evidence="3 8" id="KW-0540">Nuclease</keyword>
<evidence type="ECO:0000313" key="10">
    <source>
        <dbReference type="Proteomes" id="UP000295937"/>
    </source>
</evidence>
<evidence type="ECO:0000256" key="1">
    <source>
        <dbReference type="ARBA" id="ARBA00010875"/>
    </source>
</evidence>
<evidence type="ECO:0000256" key="2">
    <source>
        <dbReference type="ARBA" id="ARBA00022517"/>
    </source>
</evidence>
<comment type="similarity">
    <text evidence="1 8">Belongs to the endoribonuclease YbeY family.</text>
</comment>
<dbReference type="SUPFAM" id="SSF55486">
    <property type="entry name" value="Metalloproteases ('zincins'), catalytic domain"/>
    <property type="match status" value="1"/>
</dbReference>
<evidence type="ECO:0000256" key="5">
    <source>
        <dbReference type="ARBA" id="ARBA00022759"/>
    </source>
</evidence>
<keyword evidence="4 8" id="KW-0479">Metal-binding</keyword>
<dbReference type="EMBL" id="PDKR01000001">
    <property type="protein sequence ID" value="PPI88720.1"/>
    <property type="molecule type" value="Genomic_DNA"/>
</dbReference>
<evidence type="ECO:0000256" key="6">
    <source>
        <dbReference type="ARBA" id="ARBA00022801"/>
    </source>
</evidence>
<keyword evidence="8" id="KW-0698">rRNA processing</keyword>
<dbReference type="HAMAP" id="MF_00009">
    <property type="entry name" value="Endoribonucl_YbeY"/>
    <property type="match status" value="1"/>
</dbReference>